<keyword evidence="2" id="KW-1185">Reference proteome</keyword>
<evidence type="ECO:0000313" key="2">
    <source>
        <dbReference type="Proteomes" id="UP000318416"/>
    </source>
</evidence>
<name>A0A561EXW7_9ACTN</name>
<reference evidence="1 2" key="1">
    <citation type="submission" date="2019-06" db="EMBL/GenBank/DDBJ databases">
        <title>Sequencing the genomes of 1000 actinobacteria strains.</title>
        <authorList>
            <person name="Klenk H.-P."/>
        </authorList>
    </citation>
    <scope>NUCLEOTIDE SEQUENCE [LARGE SCALE GENOMIC DNA]</scope>
    <source>
        <strain evidence="1 2">DSM 41649</strain>
    </source>
</reference>
<dbReference type="EMBL" id="VIVR01000001">
    <property type="protein sequence ID" value="TWE20460.1"/>
    <property type="molecule type" value="Genomic_DNA"/>
</dbReference>
<evidence type="ECO:0000313" key="1">
    <source>
        <dbReference type="EMBL" id="TWE20460.1"/>
    </source>
</evidence>
<dbReference type="RefSeq" id="WP_145794825.1">
    <property type="nucleotide sequence ID" value="NZ_BAAABR010000047.1"/>
</dbReference>
<accession>A0A561EXW7</accession>
<dbReference type="OrthoDB" id="4552079at2"/>
<dbReference type="AlphaFoldDB" id="A0A561EXW7"/>
<dbReference type="Proteomes" id="UP000318416">
    <property type="component" value="Unassembled WGS sequence"/>
</dbReference>
<comment type="caution">
    <text evidence="1">The sequence shown here is derived from an EMBL/GenBank/DDBJ whole genome shotgun (WGS) entry which is preliminary data.</text>
</comment>
<protein>
    <submittedName>
        <fullName evidence="1">Uncharacterized protein</fullName>
    </submittedName>
</protein>
<proteinExistence type="predicted"/>
<gene>
    <name evidence="1" type="ORF">FB465_5614</name>
</gene>
<sequence>MARWAVVVEENMANGIWSPRVLAEIEGTREDAVAELKRIVPDFTPTHPMTAKQRTLYRDGDRYLLVSRGAMHTYHCVFRVWEMLWDSKRPEVQAGRLGEDA</sequence>
<organism evidence="1 2">
    <name type="scientific">Kitasatospora atroaurantiaca</name>
    <dbReference type="NCBI Taxonomy" id="285545"/>
    <lineage>
        <taxon>Bacteria</taxon>
        <taxon>Bacillati</taxon>
        <taxon>Actinomycetota</taxon>
        <taxon>Actinomycetes</taxon>
        <taxon>Kitasatosporales</taxon>
        <taxon>Streptomycetaceae</taxon>
        <taxon>Kitasatospora</taxon>
    </lineage>
</organism>